<dbReference type="CDD" id="cd00541">
    <property type="entry name" value="OMPLA"/>
    <property type="match status" value="1"/>
</dbReference>
<comment type="catalytic activity">
    <reaction evidence="2 15">
        <text>a 1,2-diacyl-sn-glycero-3-phosphocholine + H2O = a 1-acyl-sn-glycero-3-phosphocholine + a fatty acid + H(+)</text>
        <dbReference type="Rhea" id="RHEA:15801"/>
        <dbReference type="ChEBI" id="CHEBI:15377"/>
        <dbReference type="ChEBI" id="CHEBI:15378"/>
        <dbReference type="ChEBI" id="CHEBI:28868"/>
        <dbReference type="ChEBI" id="CHEBI:57643"/>
        <dbReference type="ChEBI" id="CHEBI:58168"/>
        <dbReference type="EC" id="3.1.1.4"/>
    </reaction>
</comment>
<keyword evidence="13" id="KW-0472">Membrane</keyword>
<evidence type="ECO:0000256" key="15">
    <source>
        <dbReference type="RuleBase" id="RU366027"/>
    </source>
</evidence>
<evidence type="ECO:0000256" key="2">
    <source>
        <dbReference type="ARBA" id="ARBA00001604"/>
    </source>
</evidence>
<keyword evidence="7 15" id="KW-0479">Metal-binding</keyword>
<evidence type="ECO:0000313" key="17">
    <source>
        <dbReference type="EMBL" id="URI09237.1"/>
    </source>
</evidence>
<keyword evidence="14 15" id="KW-0998">Cell outer membrane</keyword>
<dbReference type="RefSeq" id="WP_250197469.1">
    <property type="nucleotide sequence ID" value="NZ_CP097636.1"/>
</dbReference>
<evidence type="ECO:0000256" key="3">
    <source>
        <dbReference type="ARBA" id="ARBA00010525"/>
    </source>
</evidence>
<evidence type="ECO:0000256" key="11">
    <source>
        <dbReference type="ARBA" id="ARBA00022963"/>
    </source>
</evidence>
<dbReference type="EC" id="3.1.1.32" evidence="15"/>
<keyword evidence="18" id="KW-1185">Reference proteome</keyword>
<evidence type="ECO:0000256" key="9">
    <source>
        <dbReference type="ARBA" id="ARBA00022801"/>
    </source>
</evidence>
<comment type="subunit">
    <text evidence="4 15">Homodimer; dimerization is reversible, and the dimeric form is the active one.</text>
</comment>
<dbReference type="PRINTS" id="PR01486">
    <property type="entry name" value="PHPHLIPASEA1"/>
</dbReference>
<organism evidence="17 18">
    <name type="scientific">Aquincola tertiaricarbonis</name>
    <dbReference type="NCBI Taxonomy" id="391953"/>
    <lineage>
        <taxon>Bacteria</taxon>
        <taxon>Pseudomonadati</taxon>
        <taxon>Pseudomonadota</taxon>
        <taxon>Betaproteobacteria</taxon>
        <taxon>Burkholderiales</taxon>
        <taxon>Sphaerotilaceae</taxon>
        <taxon>Aquincola</taxon>
    </lineage>
</organism>
<evidence type="ECO:0000256" key="14">
    <source>
        <dbReference type="ARBA" id="ARBA00023237"/>
    </source>
</evidence>
<evidence type="ECO:0000256" key="12">
    <source>
        <dbReference type="ARBA" id="ARBA00023098"/>
    </source>
</evidence>
<evidence type="ECO:0000256" key="7">
    <source>
        <dbReference type="ARBA" id="ARBA00022723"/>
    </source>
</evidence>
<dbReference type="InterPro" id="IPR003187">
    <property type="entry name" value="PLipase_A1"/>
</dbReference>
<feature type="chain" id="PRO_5044996202" description="Phospholipase A1" evidence="15">
    <location>
        <begin position="35"/>
        <end position="394"/>
    </location>
</feature>
<keyword evidence="6" id="KW-0812">Transmembrane</keyword>
<dbReference type="Pfam" id="PF02253">
    <property type="entry name" value="PLA1"/>
    <property type="match status" value="1"/>
</dbReference>
<dbReference type="EC" id="3.1.1.4" evidence="15"/>
<dbReference type="SUPFAM" id="SSF56931">
    <property type="entry name" value="Outer membrane phospholipase A (OMPLA)"/>
    <property type="match status" value="1"/>
</dbReference>
<gene>
    <name evidence="17" type="ORF">MW290_27105</name>
</gene>
<evidence type="ECO:0000256" key="10">
    <source>
        <dbReference type="ARBA" id="ARBA00022837"/>
    </source>
</evidence>
<feature type="signal peptide" evidence="15">
    <location>
        <begin position="1"/>
        <end position="34"/>
    </location>
</feature>
<keyword evidence="9 15" id="KW-0378">Hydrolase</keyword>
<dbReference type="PANTHER" id="PTHR40457">
    <property type="entry name" value="PHOSPHOLIPASE A1"/>
    <property type="match status" value="1"/>
</dbReference>
<keyword evidence="10 15" id="KW-0106">Calcium</keyword>
<comment type="similarity">
    <text evidence="3 15">Belongs to the phospholipase A1 family.</text>
</comment>
<accession>A0ABY4SBF3</accession>
<protein>
    <recommendedName>
        <fullName evidence="15">Phospholipase A1</fullName>
        <ecNumber evidence="15">3.1.1.32</ecNumber>
        <ecNumber evidence="15">3.1.1.4</ecNumber>
    </recommendedName>
    <alternativeName>
        <fullName evidence="15">Phosphatidylcholine 1-acylhydrolase</fullName>
    </alternativeName>
</protein>
<dbReference type="EMBL" id="CP097636">
    <property type="protein sequence ID" value="URI09237.1"/>
    <property type="molecule type" value="Genomic_DNA"/>
</dbReference>
<comment type="subcellular location">
    <subcellularLocation>
        <location evidence="15">Cell outer membrane</location>
        <topology evidence="15">Multi-pass membrane protein</topology>
    </subcellularLocation>
    <text evidence="15">One of the very few enzymes located there.</text>
</comment>
<feature type="region of interest" description="Disordered" evidence="16">
    <location>
        <begin position="82"/>
        <end position="119"/>
    </location>
</feature>
<evidence type="ECO:0000256" key="4">
    <source>
        <dbReference type="ARBA" id="ARBA00011702"/>
    </source>
</evidence>
<comment type="function">
    <text evidence="15">Hydrolysis of phosphatidylcholine with phospholipase A2 (EC 3.1.1.4) and phospholipase A1 (EC 3.1.1.32) activities.</text>
</comment>
<reference evidence="17" key="1">
    <citation type="submission" date="2022-05" db="EMBL/GenBank/DDBJ databases">
        <title>An RpoN-dependent PEP-CTERM gene is involved in floc formation of an Aquincola tertiaricarbonis strain.</title>
        <authorList>
            <person name="Qiu D."/>
            <person name="Xia M."/>
        </authorList>
    </citation>
    <scope>NUCLEOTIDE SEQUENCE</scope>
    <source>
        <strain evidence="17">RN12</strain>
    </source>
</reference>
<dbReference type="InterPro" id="IPR036541">
    <property type="entry name" value="PLipase_A1_sf"/>
</dbReference>
<evidence type="ECO:0000256" key="5">
    <source>
        <dbReference type="ARBA" id="ARBA00022452"/>
    </source>
</evidence>
<evidence type="ECO:0000256" key="1">
    <source>
        <dbReference type="ARBA" id="ARBA00000111"/>
    </source>
</evidence>
<evidence type="ECO:0000256" key="8">
    <source>
        <dbReference type="ARBA" id="ARBA00022729"/>
    </source>
</evidence>
<keyword evidence="5" id="KW-1134">Transmembrane beta strand</keyword>
<dbReference type="Gene3D" id="2.40.230.10">
    <property type="entry name" value="Phospholipase A1"/>
    <property type="match status" value="1"/>
</dbReference>
<comment type="catalytic activity">
    <reaction evidence="1 15">
        <text>a 1,2-diacyl-sn-glycero-3-phosphocholine + H2O = a 2-acyl-sn-glycero-3-phosphocholine + a fatty acid + H(+)</text>
        <dbReference type="Rhea" id="RHEA:18689"/>
        <dbReference type="ChEBI" id="CHEBI:15377"/>
        <dbReference type="ChEBI" id="CHEBI:15378"/>
        <dbReference type="ChEBI" id="CHEBI:28868"/>
        <dbReference type="ChEBI" id="CHEBI:57643"/>
        <dbReference type="ChEBI" id="CHEBI:57875"/>
        <dbReference type="EC" id="3.1.1.32"/>
    </reaction>
</comment>
<feature type="compositionally biased region" description="Pro residues" evidence="16">
    <location>
        <begin position="82"/>
        <end position="93"/>
    </location>
</feature>
<name>A0ABY4SBF3_AQUTE</name>
<comment type="cofactor">
    <cofactor evidence="15">
        <name>Ca(2+)</name>
        <dbReference type="ChEBI" id="CHEBI:29108"/>
    </cofactor>
    <text evidence="15">Binds 1 Ca(2+) ion per monomer. In the dimeric form the Ca(2+) is bound by different amino acids with binding of each Ca(2+) shared with ligands coming from each monomer. The Ca(2+) ion may have a role in catalysis.</text>
</comment>
<dbReference type="PANTHER" id="PTHR40457:SF1">
    <property type="entry name" value="PHOSPHOLIPASE A1"/>
    <property type="match status" value="1"/>
</dbReference>
<evidence type="ECO:0000256" key="16">
    <source>
        <dbReference type="SAM" id="MobiDB-lite"/>
    </source>
</evidence>
<keyword evidence="11 15" id="KW-0442">Lipid degradation</keyword>
<dbReference type="Proteomes" id="UP001056201">
    <property type="component" value="Chromosome 2"/>
</dbReference>
<proteinExistence type="inferred from homology"/>
<evidence type="ECO:0000256" key="13">
    <source>
        <dbReference type="ARBA" id="ARBA00023136"/>
    </source>
</evidence>
<evidence type="ECO:0000313" key="18">
    <source>
        <dbReference type="Proteomes" id="UP001056201"/>
    </source>
</evidence>
<keyword evidence="12 15" id="KW-0443">Lipid metabolism</keyword>
<evidence type="ECO:0000256" key="6">
    <source>
        <dbReference type="ARBA" id="ARBA00022692"/>
    </source>
</evidence>
<sequence>MNAPSSPPSGAKPNRLALPLLAGTLAAAGLPAAAQQVPATVAASAPAPSVQRLTMADCAAIGPAADRLACYDNLAGRAPADPAPAAPVAPPTPADGSAVPATSVLAPKDTPLAPANSPAGEQSLLSKYWELDPQDKRGTFNFVGYRPNYVLPARYTDRINRNPSSPTQAAVNQPNARRVEAKFQVSLRTKVAQGLVFPNADLWLAFTQQATWQVYTGADSKPFRNTDYEPEATYVLATTPGLRSLPFGWQWRYTQLGIAHQSNGQSDPLSRSWNRVYLGAGFERGDWSFSTRFLRRLKESIEDDNNPDLVDYRGRGEFQLNWASGLSTASLLYRTTLKNSHYGALQFEYTYPVFKQQPNGLRWYLQMFSGYGETLTDYNFRQTSLGLGVTFLQF</sequence>
<keyword evidence="8 15" id="KW-0732">Signal</keyword>